<feature type="transmembrane region" description="Helical" evidence="1">
    <location>
        <begin position="31"/>
        <end position="48"/>
    </location>
</feature>
<protein>
    <submittedName>
        <fullName evidence="2">Uncharacterized protein</fullName>
    </submittedName>
</protein>
<evidence type="ECO:0000313" key="2">
    <source>
        <dbReference type="EMBL" id="MFC6198930.1"/>
    </source>
</evidence>
<keyword evidence="1" id="KW-1133">Transmembrane helix</keyword>
<accession>A0ABW1SBK6</accession>
<evidence type="ECO:0000313" key="3">
    <source>
        <dbReference type="Proteomes" id="UP001596303"/>
    </source>
</evidence>
<proteinExistence type="predicted"/>
<keyword evidence="3" id="KW-1185">Reference proteome</keyword>
<keyword evidence="1" id="KW-0812">Transmembrane</keyword>
<keyword evidence="1" id="KW-0472">Membrane</keyword>
<comment type="caution">
    <text evidence="2">The sequence shown here is derived from an EMBL/GenBank/DDBJ whole genome shotgun (WGS) entry which is preliminary data.</text>
</comment>
<name>A0ABW1SBK6_9PROT</name>
<gene>
    <name evidence="2" type="ORF">ACFQDM_12625</name>
</gene>
<dbReference type="EMBL" id="JBHSSW010000017">
    <property type="protein sequence ID" value="MFC6198930.1"/>
    <property type="molecule type" value="Genomic_DNA"/>
</dbReference>
<sequence length="102" mass="11704">MKFLILRLTGTLPPPIILIWSLIGDLELKKIVGFVVGYLAYLVMFLLVHRHYRCNACKLPIYRRFDEYGGGIGSFCDRCGASLKDVTYDSYKNDEQHKSQEA</sequence>
<organism evidence="2 3">
    <name type="scientific">Ponticaulis profundi</name>
    <dbReference type="NCBI Taxonomy" id="2665222"/>
    <lineage>
        <taxon>Bacteria</taxon>
        <taxon>Pseudomonadati</taxon>
        <taxon>Pseudomonadota</taxon>
        <taxon>Alphaproteobacteria</taxon>
        <taxon>Hyphomonadales</taxon>
        <taxon>Hyphomonadaceae</taxon>
        <taxon>Ponticaulis</taxon>
    </lineage>
</organism>
<reference evidence="3" key="1">
    <citation type="journal article" date="2019" name="Int. J. Syst. Evol. Microbiol.">
        <title>The Global Catalogue of Microorganisms (GCM) 10K type strain sequencing project: providing services to taxonomists for standard genome sequencing and annotation.</title>
        <authorList>
            <consortium name="The Broad Institute Genomics Platform"/>
            <consortium name="The Broad Institute Genome Sequencing Center for Infectious Disease"/>
            <person name="Wu L."/>
            <person name="Ma J."/>
        </authorList>
    </citation>
    <scope>NUCLEOTIDE SEQUENCE [LARGE SCALE GENOMIC DNA]</scope>
    <source>
        <strain evidence="3">CGMCC-1.15741</strain>
    </source>
</reference>
<dbReference type="Proteomes" id="UP001596303">
    <property type="component" value="Unassembled WGS sequence"/>
</dbReference>
<evidence type="ECO:0000256" key="1">
    <source>
        <dbReference type="SAM" id="Phobius"/>
    </source>
</evidence>